<dbReference type="GeneID" id="55604704"/>
<sequence length="64" mass="7653">MDILIEKFYNSGYIIDWVSFVNDAFEIGWKKETVIKKIKYAFDDIEINDSDEILNRVIKYIESL</sequence>
<dbReference type="Proteomes" id="UP000226092">
    <property type="component" value="Segment"/>
</dbReference>
<organism evidence="1 2">
    <name type="scientific">Aeromonas phage AS-zj</name>
    <dbReference type="NCBI Taxonomy" id="2024208"/>
    <lineage>
        <taxon>Viruses</taxon>
        <taxon>Duplodnaviria</taxon>
        <taxon>Heunggongvirae</taxon>
        <taxon>Uroviricota</taxon>
        <taxon>Caudoviricetes</taxon>
        <taxon>Pantevenvirales</taxon>
        <taxon>Straboviridae</taxon>
        <taxon>Emmerichvirinae</taxon>
        <taxon>Ceceduovirus</taxon>
        <taxon>Ceceduovirus aszj</taxon>
    </lineage>
</organism>
<dbReference type="EMBL" id="MF448340">
    <property type="protein sequence ID" value="ASU00215.1"/>
    <property type="molecule type" value="Genomic_DNA"/>
</dbReference>
<keyword evidence="2" id="KW-1185">Reference proteome</keyword>
<reference evidence="1 2" key="1">
    <citation type="submission" date="2017-07" db="EMBL/GenBank/DDBJ databases">
        <title>In vitro design and evaluation of phage cocktails against multidrug-resistant Aeromonas salmonicida.</title>
        <authorList>
            <person name="Chen L."/>
            <person name="Yuan S."/>
            <person name="Ma Y."/>
        </authorList>
    </citation>
    <scope>NUCLEOTIDE SEQUENCE [LARGE SCALE GENOMIC DNA]</scope>
</reference>
<evidence type="ECO:0000313" key="2">
    <source>
        <dbReference type="Proteomes" id="UP000226092"/>
    </source>
</evidence>
<accession>A0A223LDV1</accession>
<evidence type="ECO:0000313" key="1">
    <source>
        <dbReference type="EMBL" id="ASU00215.1"/>
    </source>
</evidence>
<dbReference type="KEGG" id="vg:55604704"/>
<protein>
    <submittedName>
        <fullName evidence="1">Uncharacterized protein</fullName>
    </submittedName>
</protein>
<name>A0A223LDV1_9CAUD</name>
<dbReference type="RefSeq" id="YP_009834637.1">
    <property type="nucleotide sequence ID" value="NC_048673.1"/>
</dbReference>
<proteinExistence type="predicted"/>